<dbReference type="EMBL" id="CP001635">
    <property type="protein sequence ID" value="ACS19068.1"/>
    <property type="molecule type" value="Genomic_DNA"/>
</dbReference>
<reference evidence="1" key="1">
    <citation type="submission" date="2009-06" db="EMBL/GenBank/DDBJ databases">
        <title>Complete sequence of chromosome 1 of Variovorax paradoxus S110.</title>
        <authorList>
            <consortium name="US DOE Joint Genome Institute"/>
            <person name="Lucas S."/>
            <person name="Copeland A."/>
            <person name="Lapidus A."/>
            <person name="Glavina del Rio T."/>
            <person name="Tice H."/>
            <person name="Bruce D."/>
            <person name="Goodwin L."/>
            <person name="Pitluck S."/>
            <person name="Chertkov O."/>
            <person name="Brettin T."/>
            <person name="Detter J.C."/>
            <person name="Han C."/>
            <person name="Larimer F."/>
            <person name="Land M."/>
            <person name="Hauser L."/>
            <person name="Kyrpides N."/>
            <person name="Ovchinnikova G."/>
            <person name="Orwin P."/>
            <person name="Leadbetter J.R."/>
            <person name="Spain J.C."/>
            <person name="Han J.I."/>
        </authorList>
    </citation>
    <scope>NUCLEOTIDE SEQUENCE</scope>
    <source>
        <strain evidence="1">S110</strain>
    </source>
</reference>
<accession>C5CJL5</accession>
<sequence>MSKKLTPWFPAEVEPAREGIYNVQDRRLDDDRWFSYWDGVRFNWLSLSQGGAFLMRGDKGAGGDVTRWRGLAVKP</sequence>
<dbReference type="STRING" id="543728.Vapar_2442"/>
<protein>
    <submittedName>
        <fullName evidence="1">Uncharacterized protein</fullName>
    </submittedName>
</protein>
<dbReference type="AlphaFoldDB" id="C5CJL5"/>
<organism evidence="1">
    <name type="scientific">Variovorax paradoxus (strain S110)</name>
    <dbReference type="NCBI Taxonomy" id="543728"/>
    <lineage>
        <taxon>Bacteria</taxon>
        <taxon>Pseudomonadati</taxon>
        <taxon>Pseudomonadota</taxon>
        <taxon>Betaproteobacteria</taxon>
        <taxon>Burkholderiales</taxon>
        <taxon>Comamonadaceae</taxon>
        <taxon>Variovorax</taxon>
    </lineage>
</organism>
<dbReference type="HOGENOM" id="CLU_2670057_0_0_4"/>
<name>C5CJL5_VARPS</name>
<proteinExistence type="predicted"/>
<gene>
    <name evidence="1" type="ordered locus">Vapar_2442</name>
</gene>
<evidence type="ECO:0000313" key="1">
    <source>
        <dbReference type="EMBL" id="ACS19068.1"/>
    </source>
</evidence>
<dbReference type="KEGG" id="vap:Vapar_2442"/>